<sequence length="50" mass="6032">MQTKRNKKGMVEASEEQQKHFDSYPDTKRLTLKEILERSRQQEKPKELVN</sequence>
<evidence type="ECO:0008006" key="4">
    <source>
        <dbReference type="Google" id="ProtNLM"/>
    </source>
</evidence>
<proteinExistence type="predicted"/>
<evidence type="ECO:0000256" key="1">
    <source>
        <dbReference type="SAM" id="MobiDB-lite"/>
    </source>
</evidence>
<feature type="compositionally biased region" description="Basic and acidic residues" evidence="1">
    <location>
        <begin position="16"/>
        <end position="50"/>
    </location>
</feature>
<organism evidence="2 3">
    <name type="scientific">Spirosoma liriopis</name>
    <dbReference type="NCBI Taxonomy" id="2937440"/>
    <lineage>
        <taxon>Bacteria</taxon>
        <taxon>Pseudomonadati</taxon>
        <taxon>Bacteroidota</taxon>
        <taxon>Cytophagia</taxon>
        <taxon>Cytophagales</taxon>
        <taxon>Cytophagaceae</taxon>
        <taxon>Spirosoma</taxon>
    </lineage>
</organism>
<evidence type="ECO:0000313" key="2">
    <source>
        <dbReference type="EMBL" id="MCK8495839.1"/>
    </source>
</evidence>
<dbReference type="RefSeq" id="WP_248480610.1">
    <property type="nucleotide sequence ID" value="NZ_JALPRF010000012.1"/>
</dbReference>
<dbReference type="EMBL" id="JALPRF010000012">
    <property type="protein sequence ID" value="MCK8495839.1"/>
    <property type="molecule type" value="Genomic_DNA"/>
</dbReference>
<accession>A0ABT0HUH3</accession>
<reference evidence="2 3" key="1">
    <citation type="submission" date="2022-04" db="EMBL/GenBank/DDBJ databases">
        <title>Spirosoma sp. strain RP8 genome sequencing and assembly.</title>
        <authorList>
            <person name="Jung Y."/>
        </authorList>
    </citation>
    <scope>NUCLEOTIDE SEQUENCE [LARGE SCALE GENOMIC DNA]</scope>
    <source>
        <strain evidence="2 3">RP8</strain>
    </source>
</reference>
<name>A0ABT0HUH3_9BACT</name>
<comment type="caution">
    <text evidence="2">The sequence shown here is derived from an EMBL/GenBank/DDBJ whole genome shotgun (WGS) entry which is preliminary data.</text>
</comment>
<gene>
    <name evidence="2" type="ORF">M0L20_28495</name>
</gene>
<feature type="region of interest" description="Disordered" evidence="1">
    <location>
        <begin position="1"/>
        <end position="50"/>
    </location>
</feature>
<evidence type="ECO:0000313" key="3">
    <source>
        <dbReference type="Proteomes" id="UP001202180"/>
    </source>
</evidence>
<protein>
    <recommendedName>
        <fullName evidence="4">CopG family transcriptional regulator</fullName>
    </recommendedName>
</protein>
<dbReference type="Proteomes" id="UP001202180">
    <property type="component" value="Unassembled WGS sequence"/>
</dbReference>
<keyword evidence="3" id="KW-1185">Reference proteome</keyword>